<feature type="transmembrane region" description="Helical" evidence="8">
    <location>
        <begin position="282"/>
        <end position="302"/>
    </location>
</feature>
<comment type="similarity">
    <text evidence="8">Belongs to the glycosyltransferase 22 family.</text>
</comment>
<dbReference type="EMBL" id="JAVRJZ010000018">
    <property type="protein sequence ID" value="KAK2708255.1"/>
    <property type="molecule type" value="Genomic_DNA"/>
</dbReference>
<accession>A0AA88L542</accession>
<evidence type="ECO:0000256" key="2">
    <source>
        <dbReference type="ARBA" id="ARBA00022676"/>
    </source>
</evidence>
<evidence type="ECO:0000256" key="4">
    <source>
        <dbReference type="ARBA" id="ARBA00022692"/>
    </source>
</evidence>
<name>A0AA88L542_ARTSF</name>
<keyword evidence="10" id="KW-1185">Reference proteome</keyword>
<feature type="transmembrane region" description="Helical" evidence="8">
    <location>
        <begin position="157"/>
        <end position="186"/>
    </location>
</feature>
<dbReference type="Proteomes" id="UP001187531">
    <property type="component" value="Unassembled WGS sequence"/>
</dbReference>
<keyword evidence="5 8" id="KW-0256">Endoplasmic reticulum</keyword>
<dbReference type="Pfam" id="PF03901">
    <property type="entry name" value="Glyco_transf_22"/>
    <property type="match status" value="1"/>
</dbReference>
<dbReference type="GO" id="GO:0006506">
    <property type="term" value="P:GPI anchor biosynthetic process"/>
    <property type="evidence" value="ECO:0007669"/>
    <property type="project" value="TreeGrafter"/>
</dbReference>
<reference evidence="9" key="1">
    <citation type="submission" date="2023-07" db="EMBL/GenBank/DDBJ databases">
        <title>Chromosome-level genome assembly of Artemia franciscana.</title>
        <authorList>
            <person name="Jo E."/>
        </authorList>
    </citation>
    <scope>NUCLEOTIDE SEQUENCE</scope>
    <source>
        <tissue evidence="9">Whole body</tissue>
    </source>
</reference>
<evidence type="ECO:0000256" key="8">
    <source>
        <dbReference type="RuleBase" id="RU363075"/>
    </source>
</evidence>
<feature type="transmembrane region" description="Helical" evidence="8">
    <location>
        <begin position="198"/>
        <end position="216"/>
    </location>
</feature>
<evidence type="ECO:0000256" key="6">
    <source>
        <dbReference type="ARBA" id="ARBA00022989"/>
    </source>
</evidence>
<protein>
    <recommendedName>
        <fullName evidence="8">Mannosyltransferase</fullName>
        <ecNumber evidence="8">2.4.1.-</ecNumber>
    </recommendedName>
</protein>
<dbReference type="PANTHER" id="PTHR22760:SF4">
    <property type="entry name" value="GPI MANNOSYLTRANSFERASE 3"/>
    <property type="match status" value="1"/>
</dbReference>
<dbReference type="GO" id="GO:0000026">
    <property type="term" value="F:alpha-1,2-mannosyltransferase activity"/>
    <property type="evidence" value="ECO:0007669"/>
    <property type="project" value="TreeGrafter"/>
</dbReference>
<feature type="transmembrane region" description="Helical" evidence="8">
    <location>
        <begin position="109"/>
        <end position="126"/>
    </location>
</feature>
<evidence type="ECO:0000256" key="5">
    <source>
        <dbReference type="ARBA" id="ARBA00022824"/>
    </source>
</evidence>
<proteinExistence type="inferred from homology"/>
<keyword evidence="6 8" id="KW-1133">Transmembrane helix</keyword>
<feature type="transmembrane region" description="Helical" evidence="8">
    <location>
        <begin position="54"/>
        <end position="72"/>
    </location>
</feature>
<dbReference type="EC" id="2.4.1.-" evidence="8"/>
<dbReference type="PANTHER" id="PTHR22760">
    <property type="entry name" value="GLYCOSYLTRANSFERASE"/>
    <property type="match status" value="1"/>
</dbReference>
<organism evidence="9 10">
    <name type="scientific">Artemia franciscana</name>
    <name type="common">Brine shrimp</name>
    <name type="synonym">Artemia sanfranciscana</name>
    <dbReference type="NCBI Taxonomy" id="6661"/>
    <lineage>
        <taxon>Eukaryota</taxon>
        <taxon>Metazoa</taxon>
        <taxon>Ecdysozoa</taxon>
        <taxon>Arthropoda</taxon>
        <taxon>Crustacea</taxon>
        <taxon>Branchiopoda</taxon>
        <taxon>Anostraca</taxon>
        <taxon>Artemiidae</taxon>
        <taxon>Artemia</taxon>
    </lineage>
</organism>
<keyword evidence="3" id="KW-0808">Transferase</keyword>
<keyword evidence="4 8" id="KW-0812">Transmembrane</keyword>
<dbReference type="InterPro" id="IPR005599">
    <property type="entry name" value="GPI_mannosylTrfase"/>
</dbReference>
<feature type="transmembrane region" description="Helical" evidence="8">
    <location>
        <begin position="249"/>
        <end position="270"/>
    </location>
</feature>
<comment type="caution">
    <text evidence="9">The sequence shown here is derived from an EMBL/GenBank/DDBJ whole genome shotgun (WGS) entry which is preliminary data.</text>
</comment>
<evidence type="ECO:0000256" key="3">
    <source>
        <dbReference type="ARBA" id="ARBA00022679"/>
    </source>
</evidence>
<feature type="transmembrane region" description="Helical" evidence="8">
    <location>
        <begin position="308"/>
        <end position="328"/>
    </location>
</feature>
<gene>
    <name evidence="9" type="ORF">QYM36_014003</name>
</gene>
<evidence type="ECO:0000313" key="10">
    <source>
        <dbReference type="Proteomes" id="UP001187531"/>
    </source>
</evidence>
<keyword evidence="7 8" id="KW-0472">Membrane</keyword>
<dbReference type="AlphaFoldDB" id="A0AA88L542"/>
<dbReference type="GO" id="GO:0005789">
    <property type="term" value="C:endoplasmic reticulum membrane"/>
    <property type="evidence" value="ECO:0007669"/>
    <property type="project" value="UniProtKB-SubCell"/>
</dbReference>
<comment type="subcellular location">
    <subcellularLocation>
        <location evidence="1 8">Endoplasmic reticulum membrane</location>
        <topology evidence="1 8">Multi-pass membrane protein</topology>
    </subcellularLocation>
</comment>
<evidence type="ECO:0000256" key="7">
    <source>
        <dbReference type="ARBA" id="ARBA00023136"/>
    </source>
</evidence>
<sequence>MKFVYLVVYRWLCSFSSQAQYHPDEYYQTMEFAHGLQFGYGMATWEFQEKIRSCIYPLFISTAFTILEYFQWDNPTTIYFSAYVLQGFVTALGDFLFLKIIKKELGKKAYNWSLFFLMTNWFYIYTGNRALTNTVEMSLLHIAYYFYPWRKEQKGVWFYKVIGVLSFWIRPSGLIFYFTLIILHFYRYPKEFMMSLRFSIPSSILVVTLSIYADYWCYEEFSITPYNFIDFNVLKQASAQFGIERVTFYLYWCCPFMLTHACIPAALFILSRLKFWKRSALTADKILVLNTVFPLIMLSLNPHKEERFIIPIMPTLLVLCGTAVAEFFEYNRFSKQNIRSQIHLEMPVKYIDCSDDGFFSNPTEWLKYYYQLAPDAKNHTHILLINAFLYPHMDKFIESQGFTGDVTFIYNNPPATKDTIDLTTLILRRSNL</sequence>
<keyword evidence="2 8" id="KW-0328">Glycosyltransferase</keyword>
<evidence type="ECO:0000256" key="1">
    <source>
        <dbReference type="ARBA" id="ARBA00004477"/>
    </source>
</evidence>
<evidence type="ECO:0000313" key="9">
    <source>
        <dbReference type="EMBL" id="KAK2708255.1"/>
    </source>
</evidence>
<feature type="transmembrane region" description="Helical" evidence="8">
    <location>
        <begin position="78"/>
        <end position="97"/>
    </location>
</feature>